<protein>
    <submittedName>
        <fullName evidence="1">Uncharacterized protein</fullName>
    </submittedName>
</protein>
<evidence type="ECO:0000313" key="1">
    <source>
        <dbReference type="EMBL" id="EEZ28923.1"/>
    </source>
</evidence>
<sequence length="54" mass="6139">MPEAARRSPLAVFYLNLFQIFPDKWELACARKSVHTEAFPAKLRSGFALENATK</sequence>
<dbReference type="EMBL" id="EQ999534">
    <property type="protein sequence ID" value="EEZ28923.1"/>
    <property type="molecule type" value="Genomic_DNA"/>
</dbReference>
<dbReference type="AlphaFoldDB" id="A0A0E1WVZ9"/>
<organism evidence="1">
    <name type="scientific">Brucella pinnipedialis M292/94/1</name>
    <dbReference type="NCBI Taxonomy" id="520462"/>
    <lineage>
        <taxon>Bacteria</taxon>
        <taxon>Pseudomonadati</taxon>
        <taxon>Pseudomonadota</taxon>
        <taxon>Alphaproteobacteria</taxon>
        <taxon>Hyphomicrobiales</taxon>
        <taxon>Brucellaceae</taxon>
        <taxon>Brucella/Ochrobactrum group</taxon>
        <taxon>Brucella</taxon>
    </lineage>
</organism>
<dbReference type="HOGENOM" id="CLU_3041088_0_0_5"/>
<accession>A0A0E1WVZ9</accession>
<reference evidence="1" key="1">
    <citation type="submission" date="2009-01" db="EMBL/GenBank/DDBJ databases">
        <title>The Genome Sequence of Brucella pinnipedialis M292/94/1.</title>
        <authorList>
            <consortium name="The Broad Institute Genome Sequencing Platform"/>
            <person name="Ward D."/>
            <person name="Young S.K."/>
            <person name="Kodira C.D."/>
            <person name="Zeng Q."/>
            <person name="Koehrsen M."/>
            <person name="Alvarado L."/>
            <person name="Berlin A."/>
            <person name="Borenstein D."/>
            <person name="Chen Z."/>
            <person name="Engels R."/>
            <person name="Freedman E."/>
            <person name="Gellesch M."/>
            <person name="Goldberg J."/>
            <person name="Griggs A."/>
            <person name="Gujja S."/>
            <person name="Heiman D."/>
            <person name="Hepburn T."/>
            <person name="Howarth C."/>
            <person name="Jen D."/>
            <person name="Larson L."/>
            <person name="Lewis B."/>
            <person name="Mehta T."/>
            <person name="Park D."/>
            <person name="Pearson M."/>
            <person name="Roberts A."/>
            <person name="Saif S."/>
            <person name="Shea T."/>
            <person name="Shenoy N."/>
            <person name="Sisk P."/>
            <person name="Stolte C."/>
            <person name="Sykes S."/>
            <person name="Walk T."/>
            <person name="White J."/>
            <person name="Yandava C."/>
            <person name="Whatmore A.M."/>
            <person name="Perrett L.L."/>
            <person name="O'Callaghan D."/>
            <person name="Nusbaum C."/>
            <person name="Galagan J."/>
            <person name="Birren B."/>
        </authorList>
    </citation>
    <scope>NUCLEOTIDE SEQUENCE [LARGE SCALE GENOMIC DNA]</scope>
    <source>
        <strain evidence="1">M292/94/1</strain>
    </source>
</reference>
<dbReference type="Proteomes" id="UP000004659">
    <property type="component" value="Unassembled WGS sequence"/>
</dbReference>
<name>A0A0E1WVZ9_9HYPH</name>
<proteinExistence type="predicted"/>
<gene>
    <name evidence="1" type="ORF">BALG_02276</name>
</gene>